<dbReference type="HOGENOM" id="CLU_022883_6_1_1"/>
<keyword evidence="1" id="KW-0812">Transmembrane</keyword>
<name>G4TQN1_SERID</name>
<reference evidence="2 3" key="1">
    <citation type="journal article" date="2011" name="PLoS Pathog.">
        <title>Endophytic Life Strategies Decoded by Genome and Transcriptome Analyses of the Mutualistic Root Symbiont Piriformospora indica.</title>
        <authorList>
            <person name="Zuccaro A."/>
            <person name="Lahrmann U."/>
            <person name="Guldener U."/>
            <person name="Langen G."/>
            <person name="Pfiffi S."/>
            <person name="Biedenkopf D."/>
            <person name="Wong P."/>
            <person name="Samans B."/>
            <person name="Grimm C."/>
            <person name="Basiewicz M."/>
            <person name="Murat C."/>
            <person name="Martin F."/>
            <person name="Kogel K.H."/>
        </authorList>
    </citation>
    <scope>NUCLEOTIDE SEQUENCE [LARGE SCALE GENOMIC DNA]</scope>
    <source>
        <strain evidence="2 3">DSM 11827</strain>
    </source>
</reference>
<feature type="transmembrane region" description="Helical" evidence="1">
    <location>
        <begin position="80"/>
        <end position="105"/>
    </location>
</feature>
<sequence>MALAVAAYSLSVRASQDVPSNRGESLPSCADQHRSLPGIVFTCLTTIFLCIWSSVHINVPEPVDTRGLNSFKRLKIWIKLFVRRNVVPVIIALVFPEWVLGMAVLQFTRATQLAKKIGMMRDLVLLSINDRFSLGATRRQGFFILMGGFHLFGGGQVQSVNKARTNIGYSNHPLELVGESHHAPPEKKRNGIEEEFGKPLHPLDEFDVCHCIDTGKLLLPTSAELDDKCKRDGLARFVVVLQTLWFLAQCALRKFRKLSITELEIITLGYILLTMLMNVAWWDKPYWVKFPVRVYETLPERTNEQKVLKKKMEKVNPFGLPIAYAIGIQGEYVDLRGMKRVPMFHSGYVGAGNYFSKSVGAQATIIGGMLFAAVHFLAWSSSVPPDRTQYLWRLGTILMIIVPPATVIALCYAALIDPCIGLLVGTLLIISLPLCYWIGRGMTILVTVKTLKSLPIGTYRGLEWFAFFPHI</sequence>
<dbReference type="eggNOG" id="ENOG502SPX8">
    <property type="taxonomic scope" value="Eukaryota"/>
</dbReference>
<dbReference type="AlphaFoldDB" id="G4TQN1"/>
<comment type="caution">
    <text evidence="2">The sequence shown here is derived from an EMBL/GenBank/DDBJ whole genome shotgun (WGS) entry which is preliminary data.</text>
</comment>
<keyword evidence="1" id="KW-1133">Transmembrane helix</keyword>
<evidence type="ECO:0000313" key="2">
    <source>
        <dbReference type="EMBL" id="CCA73624.1"/>
    </source>
</evidence>
<feature type="transmembrane region" description="Helical" evidence="1">
    <location>
        <begin position="38"/>
        <end position="59"/>
    </location>
</feature>
<protein>
    <submittedName>
        <fullName evidence="2">Uncharacterized protein</fullName>
    </submittedName>
</protein>
<feature type="transmembrane region" description="Helical" evidence="1">
    <location>
        <begin position="359"/>
        <end position="378"/>
    </location>
</feature>
<dbReference type="Proteomes" id="UP000007148">
    <property type="component" value="Unassembled WGS sequence"/>
</dbReference>
<evidence type="ECO:0000256" key="1">
    <source>
        <dbReference type="SAM" id="Phobius"/>
    </source>
</evidence>
<keyword evidence="1" id="KW-0472">Membrane</keyword>
<dbReference type="OrthoDB" id="9451547at2759"/>
<evidence type="ECO:0000313" key="3">
    <source>
        <dbReference type="Proteomes" id="UP000007148"/>
    </source>
</evidence>
<keyword evidence="3" id="KW-1185">Reference proteome</keyword>
<dbReference type="PANTHER" id="PTHR35043">
    <property type="entry name" value="TRANSCRIPTION FACTOR DOMAIN-CONTAINING PROTEIN"/>
    <property type="match status" value="1"/>
</dbReference>
<feature type="transmembrane region" description="Helical" evidence="1">
    <location>
        <begin position="390"/>
        <end position="415"/>
    </location>
</feature>
<accession>G4TQN1</accession>
<gene>
    <name evidence="2" type="ORF">PIIN_07577</name>
</gene>
<feature type="transmembrane region" description="Helical" evidence="1">
    <location>
        <begin position="421"/>
        <end position="439"/>
    </location>
</feature>
<dbReference type="EMBL" id="CAFZ01000239">
    <property type="protein sequence ID" value="CCA73624.1"/>
    <property type="molecule type" value="Genomic_DNA"/>
</dbReference>
<dbReference type="InParanoid" id="G4TQN1"/>
<proteinExistence type="predicted"/>
<dbReference type="PANTHER" id="PTHR35043:SF7">
    <property type="entry name" value="TRANSCRIPTION FACTOR DOMAIN-CONTAINING PROTEIN"/>
    <property type="match status" value="1"/>
</dbReference>
<feature type="transmembrane region" description="Helical" evidence="1">
    <location>
        <begin position="263"/>
        <end position="282"/>
    </location>
</feature>
<organism evidence="2 3">
    <name type="scientific">Serendipita indica (strain DSM 11827)</name>
    <name type="common">Root endophyte fungus</name>
    <name type="synonym">Piriformospora indica</name>
    <dbReference type="NCBI Taxonomy" id="1109443"/>
    <lineage>
        <taxon>Eukaryota</taxon>
        <taxon>Fungi</taxon>
        <taxon>Dikarya</taxon>
        <taxon>Basidiomycota</taxon>
        <taxon>Agaricomycotina</taxon>
        <taxon>Agaricomycetes</taxon>
        <taxon>Sebacinales</taxon>
        <taxon>Serendipitaceae</taxon>
        <taxon>Serendipita</taxon>
    </lineage>
</organism>